<dbReference type="Proteomes" id="UP001567538">
    <property type="component" value="Unassembled WGS sequence"/>
</dbReference>
<proteinExistence type="predicted"/>
<evidence type="ECO:0000313" key="7">
    <source>
        <dbReference type="EMBL" id="KAL1559432.1"/>
    </source>
</evidence>
<dbReference type="PANTHER" id="PTHR10516">
    <property type="entry name" value="PEPTIDYL-PROLYL CIS-TRANS ISOMERASE"/>
    <property type="match status" value="1"/>
</dbReference>
<evidence type="ECO:0000256" key="2">
    <source>
        <dbReference type="ARBA" id="ARBA00013194"/>
    </source>
</evidence>
<name>A0ABD1HSH9_SALDI</name>
<comment type="catalytic activity">
    <reaction evidence="1 5">
        <text>[protein]-peptidylproline (omega=180) = [protein]-peptidylproline (omega=0)</text>
        <dbReference type="Rhea" id="RHEA:16237"/>
        <dbReference type="Rhea" id="RHEA-COMP:10747"/>
        <dbReference type="Rhea" id="RHEA-COMP:10748"/>
        <dbReference type="ChEBI" id="CHEBI:83833"/>
        <dbReference type="ChEBI" id="CHEBI:83834"/>
        <dbReference type="EC" id="5.2.1.8"/>
    </reaction>
</comment>
<gene>
    <name evidence="7" type="ORF">AAHA92_09776</name>
</gene>
<protein>
    <recommendedName>
        <fullName evidence="2 5">peptidylprolyl isomerase</fullName>
        <ecNumber evidence="2 5">5.2.1.8</ecNumber>
    </recommendedName>
</protein>
<dbReference type="EC" id="5.2.1.8" evidence="2 5"/>
<evidence type="ECO:0000313" key="8">
    <source>
        <dbReference type="Proteomes" id="UP001567538"/>
    </source>
</evidence>
<evidence type="ECO:0000256" key="4">
    <source>
        <dbReference type="ARBA" id="ARBA00023235"/>
    </source>
</evidence>
<evidence type="ECO:0000256" key="1">
    <source>
        <dbReference type="ARBA" id="ARBA00000971"/>
    </source>
</evidence>
<dbReference type="PROSITE" id="PS50059">
    <property type="entry name" value="FKBP_PPIASE"/>
    <property type="match status" value="1"/>
</dbReference>
<sequence length="94" mass="10037">MGDTIDLTGDGGVLKTIVCRAKADALAPSDSLPLLDFHCDGTLAETGEVFDTTHEDNTIFTFELGSGTVIKALDVALKTMKLSYSFYTANAIYL</sequence>
<dbReference type="EMBL" id="JBEAFC010000004">
    <property type="protein sequence ID" value="KAL1559432.1"/>
    <property type="molecule type" value="Genomic_DNA"/>
</dbReference>
<evidence type="ECO:0000256" key="5">
    <source>
        <dbReference type="PROSITE-ProRule" id="PRU00277"/>
    </source>
</evidence>
<dbReference type="SUPFAM" id="SSF54534">
    <property type="entry name" value="FKBP-like"/>
    <property type="match status" value="1"/>
</dbReference>
<dbReference type="Pfam" id="PF00254">
    <property type="entry name" value="FKBP_C"/>
    <property type="match status" value="1"/>
</dbReference>
<dbReference type="InterPro" id="IPR001179">
    <property type="entry name" value="PPIase_FKBP_dom"/>
</dbReference>
<keyword evidence="8" id="KW-1185">Reference proteome</keyword>
<evidence type="ECO:0000256" key="3">
    <source>
        <dbReference type="ARBA" id="ARBA00023110"/>
    </source>
</evidence>
<dbReference type="AlphaFoldDB" id="A0ABD1HSH9"/>
<reference evidence="7 8" key="1">
    <citation type="submission" date="2024-06" db="EMBL/GenBank/DDBJ databases">
        <title>A chromosome level genome sequence of Diviner's sage (Salvia divinorum).</title>
        <authorList>
            <person name="Ford S.A."/>
            <person name="Ro D.-K."/>
            <person name="Ness R.W."/>
            <person name="Phillips M.A."/>
        </authorList>
    </citation>
    <scope>NUCLEOTIDE SEQUENCE [LARGE SCALE GENOMIC DNA]</scope>
    <source>
        <strain evidence="7">SAF-2024a</strain>
        <tissue evidence="7">Leaf</tissue>
    </source>
</reference>
<accession>A0ABD1HSH9</accession>
<feature type="domain" description="PPIase FKBP-type" evidence="6">
    <location>
        <begin position="32"/>
        <end position="81"/>
    </location>
</feature>
<comment type="caution">
    <text evidence="7">The sequence shown here is derived from an EMBL/GenBank/DDBJ whole genome shotgun (WGS) entry which is preliminary data.</text>
</comment>
<dbReference type="InterPro" id="IPR046357">
    <property type="entry name" value="PPIase_dom_sf"/>
</dbReference>
<keyword evidence="3 5" id="KW-0697">Rotamase</keyword>
<organism evidence="7 8">
    <name type="scientific">Salvia divinorum</name>
    <name type="common">Maria pastora</name>
    <name type="synonym">Diviner's sage</name>
    <dbReference type="NCBI Taxonomy" id="28513"/>
    <lineage>
        <taxon>Eukaryota</taxon>
        <taxon>Viridiplantae</taxon>
        <taxon>Streptophyta</taxon>
        <taxon>Embryophyta</taxon>
        <taxon>Tracheophyta</taxon>
        <taxon>Spermatophyta</taxon>
        <taxon>Magnoliopsida</taxon>
        <taxon>eudicotyledons</taxon>
        <taxon>Gunneridae</taxon>
        <taxon>Pentapetalae</taxon>
        <taxon>asterids</taxon>
        <taxon>lamiids</taxon>
        <taxon>Lamiales</taxon>
        <taxon>Lamiaceae</taxon>
        <taxon>Nepetoideae</taxon>
        <taxon>Mentheae</taxon>
        <taxon>Salviinae</taxon>
        <taxon>Salvia</taxon>
        <taxon>Salvia subgen. Calosphace</taxon>
    </lineage>
</organism>
<dbReference type="Gene3D" id="3.10.50.40">
    <property type="match status" value="1"/>
</dbReference>
<keyword evidence="4 5" id="KW-0413">Isomerase</keyword>
<evidence type="ECO:0000259" key="6">
    <source>
        <dbReference type="PROSITE" id="PS50059"/>
    </source>
</evidence>
<dbReference type="InterPro" id="IPR050689">
    <property type="entry name" value="FKBP-type_PPIase"/>
</dbReference>
<dbReference type="GO" id="GO:0003755">
    <property type="term" value="F:peptidyl-prolyl cis-trans isomerase activity"/>
    <property type="evidence" value="ECO:0007669"/>
    <property type="project" value="UniProtKB-KW"/>
</dbReference>
<dbReference type="PANTHER" id="PTHR10516:SF412">
    <property type="entry name" value="PEPTIDYL-PROLYL CIS-TRANS ISOMERASE FKBP20-1"/>
    <property type="match status" value="1"/>
</dbReference>